<gene>
    <name evidence="2" type="ORF">A9Q84_05025</name>
</gene>
<accession>A0A1Y5FB48</accession>
<dbReference type="InterPro" id="IPR001296">
    <property type="entry name" value="Glyco_trans_1"/>
</dbReference>
<dbReference type="SUPFAM" id="SSF53756">
    <property type="entry name" value="UDP-Glycosyltransferase/glycogen phosphorylase"/>
    <property type="match status" value="1"/>
</dbReference>
<evidence type="ECO:0000259" key="1">
    <source>
        <dbReference type="Pfam" id="PF00534"/>
    </source>
</evidence>
<dbReference type="Pfam" id="PF00534">
    <property type="entry name" value="Glycos_transf_1"/>
    <property type="match status" value="1"/>
</dbReference>
<comment type="caution">
    <text evidence="2">The sequence shown here is derived from an EMBL/GenBank/DDBJ whole genome shotgun (WGS) entry which is preliminary data.</text>
</comment>
<proteinExistence type="predicted"/>
<sequence>MKIVFQHSGILPVKKYGGIERILFWHMKELASRGHEVILFGNPKSEVAEFGIELIPTPADFADFPGLIPKDADIVHLTYNYIPDCKVPTLVNMQCNGQIGEKFPINSVFVSKKHAENHGSDCYIYNALDFSEYPYIPRPQKSFENFLFLAKGSWSVKNLKHCIKVCKKAKKHLNIAGGKSYWPSKYIHSHGMVGGDKKIEIMKESDAFLFPVRWHEPFGIAIIEAMALGMPVFGSPYGSLPELINEKVGKICHNKAELFSEVAKAENSYDRDEIRKYVEENFCISKLTDEYLKLYEKIIAGETLNKTEPTWQLDHPPEELLPY</sequence>
<dbReference type="EMBL" id="MAAO01000004">
    <property type="protein sequence ID" value="OUR98777.1"/>
    <property type="molecule type" value="Genomic_DNA"/>
</dbReference>
<dbReference type="Proteomes" id="UP000196531">
    <property type="component" value="Unassembled WGS sequence"/>
</dbReference>
<organism evidence="2 3">
    <name type="scientific">Halobacteriovorax marinus</name>
    <dbReference type="NCBI Taxonomy" id="97084"/>
    <lineage>
        <taxon>Bacteria</taxon>
        <taxon>Pseudomonadati</taxon>
        <taxon>Bdellovibrionota</taxon>
        <taxon>Bacteriovoracia</taxon>
        <taxon>Bacteriovoracales</taxon>
        <taxon>Halobacteriovoraceae</taxon>
        <taxon>Halobacteriovorax</taxon>
    </lineage>
</organism>
<feature type="domain" description="Glycosyl transferase family 1" evidence="1">
    <location>
        <begin position="156"/>
        <end position="269"/>
    </location>
</feature>
<dbReference type="PANTHER" id="PTHR12526">
    <property type="entry name" value="GLYCOSYLTRANSFERASE"/>
    <property type="match status" value="1"/>
</dbReference>
<dbReference type="AlphaFoldDB" id="A0A1Y5FB48"/>
<evidence type="ECO:0000313" key="3">
    <source>
        <dbReference type="Proteomes" id="UP000196531"/>
    </source>
</evidence>
<dbReference type="Gene3D" id="3.40.50.2000">
    <property type="entry name" value="Glycogen Phosphorylase B"/>
    <property type="match status" value="2"/>
</dbReference>
<dbReference type="GO" id="GO:0016757">
    <property type="term" value="F:glycosyltransferase activity"/>
    <property type="evidence" value="ECO:0007669"/>
    <property type="project" value="InterPro"/>
</dbReference>
<reference evidence="3" key="1">
    <citation type="journal article" date="2017" name="Proc. Natl. Acad. Sci. U.S.A.">
        <title>Simulation of Deepwater Horizon oil plume reveals substrate specialization within a complex community of hydrocarbon-degraders.</title>
        <authorList>
            <person name="Hu P."/>
            <person name="Dubinsky E.A."/>
            <person name="Probst A.J."/>
            <person name="Wang J."/>
            <person name="Sieber C.M.K."/>
            <person name="Tom L.M."/>
            <person name="Gardinali P."/>
            <person name="Banfield J.F."/>
            <person name="Atlas R.M."/>
            <person name="Andersen G.L."/>
        </authorList>
    </citation>
    <scope>NUCLEOTIDE SEQUENCE [LARGE SCALE GENOMIC DNA]</scope>
</reference>
<dbReference type="PANTHER" id="PTHR12526:SF595">
    <property type="entry name" value="BLL5217 PROTEIN"/>
    <property type="match status" value="1"/>
</dbReference>
<name>A0A1Y5FB48_9BACT</name>
<protein>
    <recommendedName>
        <fullName evidence="1">Glycosyl transferase family 1 domain-containing protein</fullName>
    </recommendedName>
</protein>
<evidence type="ECO:0000313" key="2">
    <source>
        <dbReference type="EMBL" id="OUR98777.1"/>
    </source>
</evidence>